<keyword evidence="2" id="KW-1185">Reference proteome</keyword>
<dbReference type="AlphaFoldDB" id="A0A964BW06"/>
<dbReference type="SUPFAM" id="SSF109859">
    <property type="entry name" value="NblA-like"/>
    <property type="match status" value="1"/>
</dbReference>
<evidence type="ECO:0000313" key="2">
    <source>
        <dbReference type="Proteomes" id="UP000729733"/>
    </source>
</evidence>
<dbReference type="Pfam" id="PF04485">
    <property type="entry name" value="NblA"/>
    <property type="match status" value="1"/>
</dbReference>
<proteinExistence type="predicted"/>
<dbReference type="Proteomes" id="UP000729733">
    <property type="component" value="Unassembled WGS sequence"/>
</dbReference>
<name>A0A964BW06_9CYAN</name>
<protein>
    <submittedName>
        <fullName evidence="1">NblA/ycf18 family protein</fullName>
    </submittedName>
</protein>
<evidence type="ECO:0000313" key="1">
    <source>
        <dbReference type="EMBL" id="MCC0179616.1"/>
    </source>
</evidence>
<organism evidence="1 2">
    <name type="scientific">Waterburya agarophytonicola KI4</name>
    <dbReference type="NCBI Taxonomy" id="2874699"/>
    <lineage>
        <taxon>Bacteria</taxon>
        <taxon>Bacillati</taxon>
        <taxon>Cyanobacteriota</taxon>
        <taxon>Cyanophyceae</taxon>
        <taxon>Pleurocapsales</taxon>
        <taxon>Hyellaceae</taxon>
        <taxon>Waterburya</taxon>
        <taxon>Waterburya agarophytonicola</taxon>
    </lineage>
</organism>
<dbReference type="RefSeq" id="WP_229642715.1">
    <property type="nucleotide sequence ID" value="NZ_JADWDC010000097.1"/>
</dbReference>
<accession>A0A964BW06</accession>
<reference evidence="1" key="1">
    <citation type="journal article" date="2021" name="Antonie Van Leeuwenhoek">
        <title>Draft genome and description of Waterburya agarophytonicola gen. nov. sp. nov. (Pleurocapsales, Cyanobacteria): a seaweed symbiont.</title>
        <authorList>
            <person name="Bonthond G."/>
            <person name="Shalygin S."/>
            <person name="Bayer T."/>
            <person name="Weinberger F."/>
        </authorList>
    </citation>
    <scope>NUCLEOTIDE SEQUENCE</scope>
    <source>
        <strain evidence="1">KI4</strain>
    </source>
</reference>
<dbReference type="InterPro" id="IPR036904">
    <property type="entry name" value="NblA_sf"/>
</dbReference>
<dbReference type="Gene3D" id="1.10.287.670">
    <property type="entry name" value="Phycobilisome degradation protein NblA"/>
    <property type="match status" value="1"/>
</dbReference>
<comment type="caution">
    <text evidence="1">The sequence shown here is derived from an EMBL/GenBank/DDBJ whole genome shotgun (WGS) entry which is preliminary data.</text>
</comment>
<sequence>MNQPTKLSLEQEFQLKKFAAQVQHLSREHAQELLIELHRQMMIKEKMYQHFLLHEWNLDSGIVSK</sequence>
<dbReference type="InterPro" id="IPR007574">
    <property type="entry name" value="NblA"/>
</dbReference>
<gene>
    <name evidence="1" type="ORF">I4641_21910</name>
</gene>
<dbReference type="EMBL" id="JADWDC010000097">
    <property type="protein sequence ID" value="MCC0179616.1"/>
    <property type="molecule type" value="Genomic_DNA"/>
</dbReference>